<reference evidence="1 2" key="1">
    <citation type="submission" date="2019-09" db="EMBL/GenBank/DDBJ databases">
        <title>Draft genome sequence of Bacillus sp. JC-7.</title>
        <authorList>
            <person name="Tanaka N."/>
            <person name="Shiwa Y."/>
            <person name="Fujita N."/>
            <person name="Tanasupawat S."/>
        </authorList>
    </citation>
    <scope>NUCLEOTIDE SEQUENCE [LARGE SCALE GENOMIC DNA]</scope>
    <source>
        <strain evidence="1 2">JC-7</strain>
    </source>
</reference>
<gene>
    <name evidence="1" type="ORF">BpJC7_21800</name>
</gene>
<comment type="caution">
    <text evidence="1">The sequence shown here is derived from an EMBL/GenBank/DDBJ whole genome shotgun (WGS) entry which is preliminary data.</text>
</comment>
<sequence length="65" mass="7330">MANRLFRQARQFVELAKETAAKGTDEEKTETIQKAKNALSSAYANSTLAEKVQLREMQDELGKLE</sequence>
<dbReference type="Pfam" id="PF12758">
    <property type="entry name" value="DUF3813"/>
    <property type="match status" value="1"/>
</dbReference>
<dbReference type="Proteomes" id="UP000391919">
    <property type="component" value="Unassembled WGS sequence"/>
</dbReference>
<evidence type="ECO:0008006" key="3">
    <source>
        <dbReference type="Google" id="ProtNLM"/>
    </source>
</evidence>
<accession>A0A5J4JKJ4</accession>
<proteinExistence type="predicted"/>
<keyword evidence="2" id="KW-1185">Reference proteome</keyword>
<dbReference type="EMBL" id="BKZQ01000029">
    <property type="protein sequence ID" value="GER70877.1"/>
    <property type="molecule type" value="Genomic_DNA"/>
</dbReference>
<dbReference type="InterPro" id="IPR024217">
    <property type="entry name" value="DUF3813"/>
</dbReference>
<organism evidence="1 2">
    <name type="scientific">Weizmannia acidilactici</name>
    <dbReference type="NCBI Taxonomy" id="2607726"/>
    <lineage>
        <taxon>Bacteria</taxon>
        <taxon>Bacillati</taxon>
        <taxon>Bacillota</taxon>
        <taxon>Bacilli</taxon>
        <taxon>Bacillales</taxon>
        <taxon>Bacillaceae</taxon>
        <taxon>Heyndrickxia</taxon>
    </lineage>
</organism>
<evidence type="ECO:0000313" key="2">
    <source>
        <dbReference type="Proteomes" id="UP000391919"/>
    </source>
</evidence>
<name>A0A5J4JKJ4_9BACI</name>
<protein>
    <recommendedName>
        <fullName evidence="3">DUF3813 domain-containing protein</fullName>
    </recommendedName>
</protein>
<dbReference type="RefSeq" id="WP_151679753.1">
    <property type="nucleotide sequence ID" value="NZ_BKZP01000002.1"/>
</dbReference>
<evidence type="ECO:0000313" key="1">
    <source>
        <dbReference type="EMBL" id="GER70877.1"/>
    </source>
</evidence>
<dbReference type="AlphaFoldDB" id="A0A5J4JKJ4"/>